<comment type="caution">
    <text evidence="9">The sequence shown here is derived from an EMBL/GenBank/DDBJ whole genome shotgun (WGS) entry which is preliminary data.</text>
</comment>
<feature type="domain" description="Fe2OG dioxygenase" evidence="7">
    <location>
        <begin position="519"/>
        <end position="617"/>
    </location>
</feature>
<evidence type="ECO:0000259" key="7">
    <source>
        <dbReference type="PROSITE" id="PS51471"/>
    </source>
</evidence>
<keyword evidence="4" id="KW-0560">Oxidoreductase</keyword>
<name>A0A9K3LEQ2_9STRA</name>
<keyword evidence="3" id="KW-0223">Dioxygenase</keyword>
<keyword evidence="10" id="KW-1185">Reference proteome</keyword>
<evidence type="ECO:0000256" key="4">
    <source>
        <dbReference type="ARBA" id="ARBA00023002"/>
    </source>
</evidence>
<evidence type="ECO:0000256" key="3">
    <source>
        <dbReference type="ARBA" id="ARBA00022964"/>
    </source>
</evidence>
<keyword evidence="2" id="KW-0479">Metal-binding</keyword>
<keyword evidence="5" id="KW-0408">Iron</keyword>
<dbReference type="GO" id="GO:0051213">
    <property type="term" value="F:dioxygenase activity"/>
    <property type="evidence" value="ECO:0007669"/>
    <property type="project" value="UniProtKB-KW"/>
</dbReference>
<reference evidence="9" key="2">
    <citation type="submission" date="2021-04" db="EMBL/GenBank/DDBJ databases">
        <authorList>
            <person name="Podell S."/>
        </authorList>
    </citation>
    <scope>NUCLEOTIDE SEQUENCE</scope>
    <source>
        <strain evidence="9">Hildebrandi</strain>
    </source>
</reference>
<dbReference type="Proteomes" id="UP000693970">
    <property type="component" value="Unassembled WGS sequence"/>
</dbReference>
<gene>
    <name evidence="8" type="ORF">IV203_002710</name>
    <name evidence="9" type="ORF">IV203_034624</name>
</gene>
<evidence type="ECO:0000313" key="9">
    <source>
        <dbReference type="EMBL" id="KAG7359526.1"/>
    </source>
</evidence>
<protein>
    <recommendedName>
        <fullName evidence="7">Fe2OG dioxygenase domain-containing protein</fullName>
    </recommendedName>
</protein>
<dbReference type="AlphaFoldDB" id="A0A9K3LEQ2"/>
<dbReference type="InterPro" id="IPR005123">
    <property type="entry name" value="Oxoglu/Fe-dep_dioxygenase_dom"/>
</dbReference>
<sequence length="671" mass="72038">MGQHCSTLTCHHVEHQETGKISRTDSLDPVMYDLMRKSIQATSAVIWNQEEQELEENDTVMMDNRVVVSQSGKQRRPVVGQSHLLYKNNNNNNNNNNTVVTGSKKSSPRGGVAVAAAQSNPIQRKSHGSFGEPASSDIMAAEKNHTIRTPRRGMERRSCGKMGSGTKTTDATAAAAAAVVASSSTITNGASKESNMTIVTTTDNDNNNVELLLAPSTNFHLKCPTRLLIRRRSLRVVEEGGGTHIYAIRYPEDTSPTILSEQAVPFPLPVRQEQCPSSSQTKSTPTPTTTIRTASTTTKATVLPPVAANSKSTTTTSTTSTTTTTTSSSSLTAEIQSKRKTDSSTLPSSSSVGKPTLPVPVVKTGNVGDIFAPSSMAAPPRKSVLEWVTVSDEHHIYVADVGLTSAQCDQLVATTEQVCKGQYAAYTYAKQTLGCREFPTLAYAALQPVHTIVHAIINKFPITKPSKAATTENAPPPSSSSSSKTSGATQCKDSSTKKSGNDDVVPSPSTKNGIQDQTTHHHLQLDDREPHIVKYDVTRKERQKLDMHTDKSEWTFLIALSNGCGVDYEGGGTYFECLDATIHIQRGHALVFPGKLRHCGQKITSGLRFLLVGFLVDKQNIAPSGKNGNGGKQTTSKTPLVPSPDVSAAKNDWSIPPNASKKTFSTILPSV</sequence>
<dbReference type="InterPro" id="IPR006620">
    <property type="entry name" value="Pro_4_hyd_alph"/>
</dbReference>
<dbReference type="GO" id="GO:0005506">
    <property type="term" value="F:iron ion binding"/>
    <property type="evidence" value="ECO:0007669"/>
    <property type="project" value="InterPro"/>
</dbReference>
<feature type="region of interest" description="Disordered" evidence="6">
    <location>
        <begin position="467"/>
        <end position="530"/>
    </location>
</feature>
<dbReference type="SMART" id="SM00702">
    <property type="entry name" value="P4Hc"/>
    <property type="match status" value="1"/>
</dbReference>
<evidence type="ECO:0000313" key="10">
    <source>
        <dbReference type="Proteomes" id="UP000693970"/>
    </source>
</evidence>
<feature type="compositionally biased region" description="Polar residues" evidence="6">
    <location>
        <begin position="484"/>
        <end position="493"/>
    </location>
</feature>
<dbReference type="EMBL" id="JAGRRH010000016">
    <property type="protein sequence ID" value="KAG7353355.1"/>
    <property type="molecule type" value="Genomic_DNA"/>
</dbReference>
<feature type="compositionally biased region" description="Polar residues" evidence="6">
    <location>
        <begin position="507"/>
        <end position="517"/>
    </location>
</feature>
<evidence type="ECO:0000256" key="2">
    <source>
        <dbReference type="ARBA" id="ARBA00022723"/>
    </source>
</evidence>
<dbReference type="GO" id="GO:0016705">
    <property type="term" value="F:oxidoreductase activity, acting on paired donors, with incorporation or reduction of molecular oxygen"/>
    <property type="evidence" value="ECO:0007669"/>
    <property type="project" value="InterPro"/>
</dbReference>
<evidence type="ECO:0000313" key="8">
    <source>
        <dbReference type="EMBL" id="KAG7353355.1"/>
    </source>
</evidence>
<dbReference type="PROSITE" id="PS51471">
    <property type="entry name" value="FE2OG_OXY"/>
    <property type="match status" value="1"/>
</dbReference>
<proteinExistence type="predicted"/>
<evidence type="ECO:0000256" key="5">
    <source>
        <dbReference type="ARBA" id="ARBA00023004"/>
    </source>
</evidence>
<feature type="compositionally biased region" description="Low complexity" evidence="6">
    <location>
        <begin position="312"/>
        <end position="330"/>
    </location>
</feature>
<organism evidence="9 10">
    <name type="scientific">Nitzschia inconspicua</name>
    <dbReference type="NCBI Taxonomy" id="303405"/>
    <lineage>
        <taxon>Eukaryota</taxon>
        <taxon>Sar</taxon>
        <taxon>Stramenopiles</taxon>
        <taxon>Ochrophyta</taxon>
        <taxon>Bacillariophyta</taxon>
        <taxon>Bacillariophyceae</taxon>
        <taxon>Bacillariophycidae</taxon>
        <taxon>Bacillariales</taxon>
        <taxon>Bacillariaceae</taxon>
        <taxon>Nitzschia</taxon>
    </lineage>
</organism>
<comment type="cofactor">
    <cofactor evidence="1">
        <name>L-ascorbate</name>
        <dbReference type="ChEBI" id="CHEBI:38290"/>
    </cofactor>
</comment>
<accession>A0A9K3LEQ2</accession>
<dbReference type="OrthoDB" id="69177at2759"/>
<feature type="compositionally biased region" description="Low complexity" evidence="6">
    <location>
        <begin position="277"/>
        <end position="301"/>
    </location>
</feature>
<dbReference type="EMBL" id="JAGRRH010000013">
    <property type="protein sequence ID" value="KAG7359526.1"/>
    <property type="molecule type" value="Genomic_DNA"/>
</dbReference>
<feature type="region of interest" description="Disordered" evidence="6">
    <location>
        <begin position="622"/>
        <end position="654"/>
    </location>
</feature>
<reference evidence="9" key="1">
    <citation type="journal article" date="2021" name="Sci. Rep.">
        <title>Diploid genomic architecture of Nitzschia inconspicua, an elite biomass production diatom.</title>
        <authorList>
            <person name="Oliver A."/>
            <person name="Podell S."/>
            <person name="Pinowska A."/>
            <person name="Traller J.C."/>
            <person name="Smith S.R."/>
            <person name="McClure R."/>
            <person name="Beliaev A."/>
            <person name="Bohutskyi P."/>
            <person name="Hill E.A."/>
            <person name="Rabines A."/>
            <person name="Zheng H."/>
            <person name="Allen L.Z."/>
            <person name="Kuo A."/>
            <person name="Grigoriev I.V."/>
            <person name="Allen A.E."/>
            <person name="Hazlebeck D."/>
            <person name="Allen E.E."/>
        </authorList>
    </citation>
    <scope>NUCLEOTIDE SEQUENCE</scope>
    <source>
        <strain evidence="9">Hildebrandi</strain>
    </source>
</reference>
<evidence type="ECO:0000256" key="6">
    <source>
        <dbReference type="SAM" id="MobiDB-lite"/>
    </source>
</evidence>
<dbReference type="GO" id="GO:0031418">
    <property type="term" value="F:L-ascorbic acid binding"/>
    <property type="evidence" value="ECO:0007669"/>
    <property type="project" value="InterPro"/>
</dbReference>
<feature type="region of interest" description="Disordered" evidence="6">
    <location>
        <begin position="270"/>
        <end position="358"/>
    </location>
</feature>
<evidence type="ECO:0000256" key="1">
    <source>
        <dbReference type="ARBA" id="ARBA00001961"/>
    </source>
</evidence>